<accession>A0ABW2YPU0</accession>
<dbReference type="Proteomes" id="UP001597090">
    <property type="component" value="Unassembled WGS sequence"/>
</dbReference>
<dbReference type="GO" id="GO:0016740">
    <property type="term" value="F:transferase activity"/>
    <property type="evidence" value="ECO:0007669"/>
    <property type="project" value="UniProtKB-KW"/>
</dbReference>
<reference evidence="2" key="1">
    <citation type="journal article" date="2019" name="Int. J. Syst. Evol. Microbiol.">
        <title>The Global Catalogue of Microorganisms (GCM) 10K type strain sequencing project: providing services to taxonomists for standard genome sequencing and annotation.</title>
        <authorList>
            <consortium name="The Broad Institute Genomics Platform"/>
            <consortium name="The Broad Institute Genome Sequencing Center for Infectious Disease"/>
            <person name="Wu L."/>
            <person name="Ma J."/>
        </authorList>
    </citation>
    <scope>NUCLEOTIDE SEQUENCE [LARGE SCALE GENOMIC DNA]</scope>
    <source>
        <strain evidence="2">CCUG 55491</strain>
    </source>
</reference>
<sequence>MSAAAEPAAILDRPVFIVASPRSGASLLFDTLMRAPKVYSAGAASHQLLEGIDGLHVRARGFDSNRLLAADATPAVAAELARRFDAAARDRDGAPPQRLPFRLLDKTPKHSLRVPFLAQAFPDAQFVYLYRDPRQVLANMLLAWASGKFRTYAGLPGWPRDHWALLLTPGWRALAGKPLADIVAGQWQAATDVLLADLEALAPQRWRVLRYDDFLANPSGEIARLCLALDYGWDRPLNGGVPTAAGEQPTAEDAEVVRRHAADLQRLWPGLQATADRAARLAGL</sequence>
<keyword evidence="1" id="KW-0808">Transferase</keyword>
<name>A0ABW2YPU0_9GAMM</name>
<evidence type="ECO:0000313" key="2">
    <source>
        <dbReference type="Proteomes" id="UP001597090"/>
    </source>
</evidence>
<dbReference type="RefSeq" id="WP_386813082.1">
    <property type="nucleotide sequence ID" value="NZ_JBHTIH010000007.1"/>
</dbReference>
<dbReference type="Pfam" id="PF13469">
    <property type="entry name" value="Sulfotransfer_3"/>
    <property type="match status" value="1"/>
</dbReference>
<dbReference type="InterPro" id="IPR027417">
    <property type="entry name" value="P-loop_NTPase"/>
</dbReference>
<dbReference type="Gene3D" id="3.40.50.300">
    <property type="entry name" value="P-loop containing nucleotide triphosphate hydrolases"/>
    <property type="match status" value="1"/>
</dbReference>
<dbReference type="SUPFAM" id="SSF52540">
    <property type="entry name" value="P-loop containing nucleoside triphosphate hydrolases"/>
    <property type="match status" value="1"/>
</dbReference>
<proteinExistence type="predicted"/>
<gene>
    <name evidence="1" type="ORF">ACFQZQ_12145</name>
</gene>
<dbReference type="EC" id="2.8.2.-" evidence="1"/>
<protein>
    <submittedName>
        <fullName evidence="1">Sulfotransferase family protein</fullName>
        <ecNumber evidence="1">2.8.2.-</ecNumber>
    </submittedName>
</protein>
<comment type="caution">
    <text evidence="1">The sequence shown here is derived from an EMBL/GenBank/DDBJ whole genome shotgun (WGS) entry which is preliminary data.</text>
</comment>
<keyword evidence="2" id="KW-1185">Reference proteome</keyword>
<evidence type="ECO:0000313" key="1">
    <source>
        <dbReference type="EMBL" id="MFD0740026.1"/>
    </source>
</evidence>
<organism evidence="1 2">
    <name type="scientific">Lysobacter koreensis</name>
    <dbReference type="NCBI Taxonomy" id="266122"/>
    <lineage>
        <taxon>Bacteria</taxon>
        <taxon>Pseudomonadati</taxon>
        <taxon>Pseudomonadota</taxon>
        <taxon>Gammaproteobacteria</taxon>
        <taxon>Lysobacterales</taxon>
        <taxon>Lysobacteraceae</taxon>
        <taxon>Lysobacter</taxon>
    </lineage>
</organism>
<dbReference type="EMBL" id="JBHTIH010000007">
    <property type="protein sequence ID" value="MFD0740026.1"/>
    <property type="molecule type" value="Genomic_DNA"/>
</dbReference>